<dbReference type="PROSITE" id="PS50096">
    <property type="entry name" value="IQ"/>
    <property type="match status" value="1"/>
</dbReference>
<proteinExistence type="predicted"/>
<comment type="caution">
    <text evidence="2">The sequence shown here is derived from an EMBL/GenBank/DDBJ whole genome shotgun (WGS) entry which is preliminary data.</text>
</comment>
<dbReference type="Proteomes" id="UP001438707">
    <property type="component" value="Unassembled WGS sequence"/>
</dbReference>
<accession>A0AAW1SED3</accession>
<gene>
    <name evidence="2" type="ORF">WJX74_003874</name>
</gene>
<dbReference type="InterPro" id="IPR000048">
    <property type="entry name" value="IQ_motif_EF-hand-BS"/>
</dbReference>
<name>A0AAW1SED3_9CHLO</name>
<evidence type="ECO:0000256" key="1">
    <source>
        <dbReference type="SAM" id="MobiDB-lite"/>
    </source>
</evidence>
<dbReference type="AlphaFoldDB" id="A0AAW1SED3"/>
<dbReference type="SMART" id="SM00015">
    <property type="entry name" value="IQ"/>
    <property type="match status" value="1"/>
</dbReference>
<organism evidence="2 3">
    <name type="scientific">Apatococcus lobatus</name>
    <dbReference type="NCBI Taxonomy" id="904363"/>
    <lineage>
        <taxon>Eukaryota</taxon>
        <taxon>Viridiplantae</taxon>
        <taxon>Chlorophyta</taxon>
        <taxon>core chlorophytes</taxon>
        <taxon>Trebouxiophyceae</taxon>
        <taxon>Chlorellales</taxon>
        <taxon>Chlorellaceae</taxon>
        <taxon>Apatococcus</taxon>
    </lineage>
</organism>
<protein>
    <submittedName>
        <fullName evidence="2">Uncharacterized protein</fullName>
    </submittedName>
</protein>
<evidence type="ECO:0000313" key="2">
    <source>
        <dbReference type="EMBL" id="KAK9844546.1"/>
    </source>
</evidence>
<feature type="region of interest" description="Disordered" evidence="1">
    <location>
        <begin position="71"/>
        <end position="118"/>
    </location>
</feature>
<sequence length="278" mass="30611">MAISQLAVRRLVEEPAFCNEVNSKWQSAVETPADLLSRCKALTTYLRKEFLDEGNSGAAKETNHIEDAVSEYTDSDLSWDDQQQVQQDPAFEQPPEAPSTPPHNEHNDPASPHGTASTADELQQLHISRPSSVAVLTERGALRRSAAICLQRYVRGFLVRRHCSLSDAPKGLLDKAAACEACAEHSKPTDLPGLLPWCPQRPGHKAKGATWKQQVASADMADVVPSTAMMALQRAQHRAKNIQAAEDYLQMVTSERVSQLLPSSRYETADTAVRPFPY</sequence>
<evidence type="ECO:0000313" key="3">
    <source>
        <dbReference type="Proteomes" id="UP001438707"/>
    </source>
</evidence>
<dbReference type="Pfam" id="PF00612">
    <property type="entry name" value="IQ"/>
    <property type="match status" value="1"/>
</dbReference>
<reference evidence="2 3" key="1">
    <citation type="journal article" date="2024" name="Nat. Commun.">
        <title>Phylogenomics reveals the evolutionary origins of lichenization in chlorophyte algae.</title>
        <authorList>
            <person name="Puginier C."/>
            <person name="Libourel C."/>
            <person name="Otte J."/>
            <person name="Skaloud P."/>
            <person name="Haon M."/>
            <person name="Grisel S."/>
            <person name="Petersen M."/>
            <person name="Berrin J.G."/>
            <person name="Delaux P.M."/>
            <person name="Dal Grande F."/>
            <person name="Keller J."/>
        </authorList>
    </citation>
    <scope>NUCLEOTIDE SEQUENCE [LARGE SCALE GENOMIC DNA]</scope>
    <source>
        <strain evidence="2 3">SAG 2145</strain>
    </source>
</reference>
<keyword evidence="3" id="KW-1185">Reference proteome</keyword>
<dbReference type="EMBL" id="JALJOS010000001">
    <property type="protein sequence ID" value="KAK9844546.1"/>
    <property type="molecule type" value="Genomic_DNA"/>
</dbReference>